<name>A0A2T0N2F5_9ACTN</name>
<keyword evidence="2" id="KW-1185">Reference proteome</keyword>
<dbReference type="RefSeq" id="WP_106239801.1">
    <property type="nucleotide sequence ID" value="NZ_PVNG01000006.1"/>
</dbReference>
<reference evidence="1 2" key="1">
    <citation type="submission" date="2018-03" db="EMBL/GenBank/DDBJ databases">
        <title>Genomic Encyclopedia of Type Strains, Phase III (KMG-III): the genomes of soil and plant-associated and newly described type strains.</title>
        <authorList>
            <person name="Whitman W."/>
        </authorList>
    </citation>
    <scope>NUCLEOTIDE SEQUENCE [LARGE SCALE GENOMIC DNA]</scope>
    <source>
        <strain evidence="1 2">CGMCC 4.7104</strain>
    </source>
</reference>
<protein>
    <submittedName>
        <fullName evidence="1">Uncharacterized protein</fullName>
    </submittedName>
</protein>
<dbReference type="Proteomes" id="UP000238312">
    <property type="component" value="Unassembled WGS sequence"/>
</dbReference>
<accession>A0A2T0N2F5</accession>
<dbReference type="AlphaFoldDB" id="A0A2T0N2F5"/>
<comment type="caution">
    <text evidence="1">The sequence shown here is derived from an EMBL/GenBank/DDBJ whole genome shotgun (WGS) entry which is preliminary data.</text>
</comment>
<organism evidence="1 2">
    <name type="scientific">Nonomuraea fuscirosea</name>
    <dbReference type="NCBI Taxonomy" id="1291556"/>
    <lineage>
        <taxon>Bacteria</taxon>
        <taxon>Bacillati</taxon>
        <taxon>Actinomycetota</taxon>
        <taxon>Actinomycetes</taxon>
        <taxon>Streptosporangiales</taxon>
        <taxon>Streptosporangiaceae</taxon>
        <taxon>Nonomuraea</taxon>
    </lineage>
</organism>
<dbReference type="EMBL" id="PVNG01000006">
    <property type="protein sequence ID" value="PRX66170.1"/>
    <property type="molecule type" value="Genomic_DNA"/>
</dbReference>
<sequence>MIRYMDPARVERFAIEIAQHLGEGWERQKVYQDHGIMAQVLVNGDERVALVHSTYGARATDRITFMGLGLDVDLENPKCLHRLCGPMTTAALTRPAKTVAAQIDRKLRPAYRRLLDAERSRTAEREAAQAARRAEGERLAALLPGGAQYSNRDRELINFVGPDGKAASMTIIATMRGGFHHSLEFAQDKTFLDDLLDLIRKHCS</sequence>
<gene>
    <name evidence="1" type="ORF">B0I32_106306</name>
</gene>
<evidence type="ECO:0000313" key="1">
    <source>
        <dbReference type="EMBL" id="PRX66170.1"/>
    </source>
</evidence>
<evidence type="ECO:0000313" key="2">
    <source>
        <dbReference type="Proteomes" id="UP000238312"/>
    </source>
</evidence>
<dbReference type="OrthoDB" id="4243680at2"/>
<proteinExistence type="predicted"/>